<evidence type="ECO:0000256" key="12">
    <source>
        <dbReference type="ARBA" id="ARBA00022801"/>
    </source>
</evidence>
<dbReference type="Pfam" id="PF01351">
    <property type="entry name" value="RNase_HII"/>
    <property type="match status" value="1"/>
</dbReference>
<evidence type="ECO:0000256" key="2">
    <source>
        <dbReference type="ARBA" id="ARBA00001946"/>
    </source>
</evidence>
<comment type="cofactor">
    <cofactor evidence="14 15">
        <name>Mn(2+)</name>
        <dbReference type="ChEBI" id="CHEBI:29035"/>
    </cofactor>
    <cofactor evidence="14 15">
        <name>Mg(2+)</name>
        <dbReference type="ChEBI" id="CHEBI:18420"/>
    </cofactor>
    <text evidence="14 15">Manganese or magnesium. Binds 1 divalent metal ion per monomer in the absence of substrate. May bind a second metal ion after substrate binding.</text>
</comment>
<evidence type="ECO:0000256" key="4">
    <source>
        <dbReference type="ARBA" id="ARBA00004496"/>
    </source>
</evidence>
<dbReference type="InterPro" id="IPR022898">
    <property type="entry name" value="RNase_HII"/>
</dbReference>
<evidence type="ECO:0000256" key="9">
    <source>
        <dbReference type="ARBA" id="ARBA00022722"/>
    </source>
</evidence>
<dbReference type="EC" id="3.1.26.4" evidence="6 14"/>
<keyword evidence="12 14" id="KW-0378">Hydrolase</keyword>
<evidence type="ECO:0000259" key="17">
    <source>
        <dbReference type="PROSITE" id="PS51975"/>
    </source>
</evidence>
<evidence type="ECO:0000256" key="15">
    <source>
        <dbReference type="PROSITE-ProRule" id="PRU01319"/>
    </source>
</evidence>
<evidence type="ECO:0000256" key="3">
    <source>
        <dbReference type="ARBA" id="ARBA00004065"/>
    </source>
</evidence>
<feature type="binding site" evidence="14 15">
    <location>
        <position position="79"/>
    </location>
    <ligand>
        <name>a divalent metal cation</name>
        <dbReference type="ChEBI" id="CHEBI:60240"/>
    </ligand>
</feature>
<dbReference type="PROSITE" id="PS51975">
    <property type="entry name" value="RNASE_H_2"/>
    <property type="match status" value="1"/>
</dbReference>
<keyword evidence="19" id="KW-1185">Reference proteome</keyword>
<comment type="catalytic activity">
    <reaction evidence="1 14 15 16">
        <text>Endonucleolytic cleavage to 5'-phosphomonoester.</text>
        <dbReference type="EC" id="3.1.26.4"/>
    </reaction>
</comment>
<dbReference type="Proteomes" id="UP000271374">
    <property type="component" value="Unassembled WGS sequence"/>
</dbReference>
<comment type="subcellular location">
    <subcellularLocation>
        <location evidence="4 14">Cytoplasm</location>
    </subcellularLocation>
</comment>
<keyword evidence="10 14" id="KW-0479">Metal-binding</keyword>
<dbReference type="InterPro" id="IPR012337">
    <property type="entry name" value="RNaseH-like_sf"/>
</dbReference>
<organism evidence="18 19">
    <name type="scientific">Bacillus yapensis</name>
    <dbReference type="NCBI Taxonomy" id="2492960"/>
    <lineage>
        <taxon>Bacteria</taxon>
        <taxon>Bacillati</taxon>
        <taxon>Bacillota</taxon>
        <taxon>Bacilli</taxon>
        <taxon>Bacillales</taxon>
        <taxon>Bacillaceae</taxon>
        <taxon>Bacillus</taxon>
    </lineage>
</organism>
<protein>
    <recommendedName>
        <fullName evidence="7 14">Ribonuclease HII</fullName>
        <shortName evidence="14">RNase HII</shortName>
        <ecNumber evidence="6 14">3.1.26.4</ecNumber>
    </recommendedName>
</protein>
<evidence type="ECO:0000313" key="19">
    <source>
        <dbReference type="Proteomes" id="UP000271374"/>
    </source>
</evidence>
<dbReference type="GO" id="GO:0004523">
    <property type="term" value="F:RNA-DNA hybrid ribonuclease activity"/>
    <property type="evidence" value="ECO:0007669"/>
    <property type="project" value="UniProtKB-UniRule"/>
</dbReference>
<dbReference type="InterPro" id="IPR001352">
    <property type="entry name" value="RNase_HII/HIII"/>
</dbReference>
<reference evidence="18 19" key="1">
    <citation type="submission" date="2018-12" db="EMBL/GenBank/DDBJ databases">
        <title>Bacillus yapensis draft genome sequence.</title>
        <authorList>
            <person name="Yu L."/>
            <person name="Xu X."/>
            <person name="Tang X."/>
        </authorList>
    </citation>
    <scope>NUCLEOTIDE SEQUENCE [LARGE SCALE GENOMIC DNA]</scope>
    <source>
        <strain evidence="18 19">XXST-01</strain>
    </source>
</reference>
<dbReference type="GO" id="GO:0032299">
    <property type="term" value="C:ribonuclease H2 complex"/>
    <property type="evidence" value="ECO:0007669"/>
    <property type="project" value="TreeGrafter"/>
</dbReference>
<evidence type="ECO:0000256" key="6">
    <source>
        <dbReference type="ARBA" id="ARBA00012180"/>
    </source>
</evidence>
<evidence type="ECO:0000256" key="13">
    <source>
        <dbReference type="ARBA" id="ARBA00023211"/>
    </source>
</evidence>
<keyword evidence="8 14" id="KW-0963">Cytoplasm</keyword>
<dbReference type="PANTHER" id="PTHR10954:SF18">
    <property type="entry name" value="RIBONUCLEASE HII"/>
    <property type="match status" value="1"/>
</dbReference>
<dbReference type="HAMAP" id="MF_00052_B">
    <property type="entry name" value="RNase_HII_B"/>
    <property type="match status" value="1"/>
</dbReference>
<comment type="cofactor">
    <cofactor evidence="2">
        <name>Mg(2+)</name>
        <dbReference type="ChEBI" id="CHEBI:18420"/>
    </cofactor>
</comment>
<evidence type="ECO:0000313" key="18">
    <source>
        <dbReference type="EMBL" id="RTR35562.1"/>
    </source>
</evidence>
<evidence type="ECO:0000256" key="8">
    <source>
        <dbReference type="ARBA" id="ARBA00022490"/>
    </source>
</evidence>
<comment type="function">
    <text evidence="3 14 16">Endonuclease that specifically degrades the RNA of RNA-DNA hybrids.</text>
</comment>
<dbReference type="GO" id="GO:0005737">
    <property type="term" value="C:cytoplasm"/>
    <property type="evidence" value="ECO:0007669"/>
    <property type="project" value="UniProtKB-SubCell"/>
</dbReference>
<gene>
    <name evidence="14" type="primary">rnhB</name>
    <name evidence="18" type="ORF">EKG37_02730</name>
</gene>
<feature type="domain" description="RNase H type-2" evidence="17">
    <location>
        <begin position="72"/>
        <end position="256"/>
    </location>
</feature>
<dbReference type="AlphaFoldDB" id="A0A3S0IJH5"/>
<evidence type="ECO:0000256" key="11">
    <source>
        <dbReference type="ARBA" id="ARBA00022759"/>
    </source>
</evidence>
<dbReference type="GO" id="GO:0006298">
    <property type="term" value="P:mismatch repair"/>
    <property type="evidence" value="ECO:0007669"/>
    <property type="project" value="TreeGrafter"/>
</dbReference>
<dbReference type="SUPFAM" id="SSF53098">
    <property type="entry name" value="Ribonuclease H-like"/>
    <property type="match status" value="1"/>
</dbReference>
<accession>A0A3S0IJH5</accession>
<feature type="binding site" evidence="14 15">
    <location>
        <position position="78"/>
    </location>
    <ligand>
        <name>a divalent metal cation</name>
        <dbReference type="ChEBI" id="CHEBI:60240"/>
    </ligand>
</feature>
<dbReference type="CDD" id="cd07182">
    <property type="entry name" value="RNase_HII_bacteria_HII_like"/>
    <property type="match status" value="1"/>
</dbReference>
<dbReference type="FunFam" id="3.30.420.10:FF:000006">
    <property type="entry name" value="Ribonuclease HII"/>
    <property type="match status" value="1"/>
</dbReference>
<feature type="binding site" evidence="14 15">
    <location>
        <position position="170"/>
    </location>
    <ligand>
        <name>a divalent metal cation</name>
        <dbReference type="ChEBI" id="CHEBI:60240"/>
    </ligand>
</feature>
<dbReference type="NCBIfam" id="NF000594">
    <property type="entry name" value="PRK00015.1-1"/>
    <property type="match status" value="1"/>
</dbReference>
<evidence type="ECO:0000256" key="7">
    <source>
        <dbReference type="ARBA" id="ARBA00019179"/>
    </source>
</evidence>
<dbReference type="NCBIfam" id="NF000595">
    <property type="entry name" value="PRK00015.1-3"/>
    <property type="match status" value="1"/>
</dbReference>
<dbReference type="OrthoDB" id="9803420at2"/>
<dbReference type="PANTHER" id="PTHR10954">
    <property type="entry name" value="RIBONUCLEASE H2 SUBUNIT A"/>
    <property type="match status" value="1"/>
</dbReference>
<dbReference type="EMBL" id="RXNT01000002">
    <property type="protein sequence ID" value="RTR35562.1"/>
    <property type="molecule type" value="Genomic_DNA"/>
</dbReference>
<keyword evidence="9 14" id="KW-0540">Nuclease</keyword>
<dbReference type="Gene3D" id="3.30.420.10">
    <property type="entry name" value="Ribonuclease H-like superfamily/Ribonuclease H"/>
    <property type="match status" value="1"/>
</dbReference>
<evidence type="ECO:0000256" key="14">
    <source>
        <dbReference type="HAMAP-Rule" id="MF_00052"/>
    </source>
</evidence>
<evidence type="ECO:0000256" key="5">
    <source>
        <dbReference type="ARBA" id="ARBA00007383"/>
    </source>
</evidence>
<evidence type="ECO:0000256" key="16">
    <source>
        <dbReference type="RuleBase" id="RU003515"/>
    </source>
</evidence>
<sequence>MSSYTIKEIEERLKSIQLIDDPFLEEVKMDGRKGSQQLLNKWHNRYNQKQQAEEKFLQMSSYERDLHKQGYRFIGGIDEVGRGPLAGPVVAACVILPEGFKLLGLDDSKKLTEAKRDEFYEYIREQAVSIGIGMIEAEEIDAINIYEATKKAMLSAIQQLSIKPDFLLIDAMPLQTPFPTESIIKGDGKSISIAAASVIAKITRDRMMKEIDQEYPYYHFSKNMGYGTKDHLLGLEQHGITPYHRKSFEPIKSMLK</sequence>
<comment type="caution">
    <text evidence="18">The sequence shown here is derived from an EMBL/GenBank/DDBJ whole genome shotgun (WGS) entry which is preliminary data.</text>
</comment>
<evidence type="ECO:0000256" key="1">
    <source>
        <dbReference type="ARBA" id="ARBA00000077"/>
    </source>
</evidence>
<dbReference type="GO" id="GO:0003723">
    <property type="term" value="F:RNA binding"/>
    <property type="evidence" value="ECO:0007669"/>
    <property type="project" value="UniProtKB-UniRule"/>
</dbReference>
<dbReference type="GO" id="GO:0043137">
    <property type="term" value="P:DNA replication, removal of RNA primer"/>
    <property type="evidence" value="ECO:0007669"/>
    <property type="project" value="TreeGrafter"/>
</dbReference>
<dbReference type="InterPro" id="IPR024567">
    <property type="entry name" value="RNase_HII/HIII_dom"/>
</dbReference>
<dbReference type="GO" id="GO:0030145">
    <property type="term" value="F:manganese ion binding"/>
    <property type="evidence" value="ECO:0007669"/>
    <property type="project" value="UniProtKB-UniRule"/>
</dbReference>
<evidence type="ECO:0000256" key="10">
    <source>
        <dbReference type="ARBA" id="ARBA00022723"/>
    </source>
</evidence>
<dbReference type="InterPro" id="IPR036397">
    <property type="entry name" value="RNaseH_sf"/>
</dbReference>
<proteinExistence type="inferred from homology"/>
<keyword evidence="11 14" id="KW-0255">Endonuclease</keyword>
<name>A0A3S0IJH5_9BACI</name>
<keyword evidence="13 14" id="KW-0464">Manganese</keyword>
<dbReference type="RefSeq" id="WP_126405904.1">
    <property type="nucleotide sequence ID" value="NZ_RXNT01000002.1"/>
</dbReference>
<comment type="similarity">
    <text evidence="5 14 16">Belongs to the RNase HII family.</text>
</comment>